<feature type="compositionally biased region" description="Polar residues" evidence="9">
    <location>
        <begin position="1"/>
        <end position="20"/>
    </location>
</feature>
<dbReference type="PANTHER" id="PTHR47634">
    <property type="entry name" value="PROTEIN KINASE DOMAIN-CONTAINING PROTEIN-RELATED"/>
    <property type="match status" value="1"/>
</dbReference>
<dbReference type="GO" id="GO:0005524">
    <property type="term" value="F:ATP binding"/>
    <property type="evidence" value="ECO:0007669"/>
    <property type="project" value="UniProtKB-KW"/>
</dbReference>
<comment type="caution">
    <text evidence="11">The sequence shown here is derived from an EMBL/GenBank/DDBJ whole genome shotgun (WGS) entry which is preliminary data.</text>
</comment>
<evidence type="ECO:0000313" key="12">
    <source>
        <dbReference type="Proteomes" id="UP001295740"/>
    </source>
</evidence>
<gene>
    <name evidence="11" type="ORF">KHLLAP_LOCUS10038</name>
</gene>
<dbReference type="PROSITE" id="PS50011">
    <property type="entry name" value="PROTEIN_KINASE_DOM"/>
    <property type="match status" value="1"/>
</dbReference>
<dbReference type="SUPFAM" id="SSF56112">
    <property type="entry name" value="Protein kinase-like (PK-like)"/>
    <property type="match status" value="1"/>
</dbReference>
<dbReference type="InterPro" id="IPR051334">
    <property type="entry name" value="SRPK"/>
</dbReference>
<dbReference type="PANTHER" id="PTHR47634:SF9">
    <property type="entry name" value="PROTEIN KINASE DOMAIN-CONTAINING PROTEIN-RELATED"/>
    <property type="match status" value="1"/>
</dbReference>
<name>A0AAI8VR66_9PEZI</name>
<comment type="catalytic activity">
    <reaction evidence="8">
        <text>L-seryl-[protein] + ATP = O-phospho-L-seryl-[protein] + ADP + H(+)</text>
        <dbReference type="Rhea" id="RHEA:17989"/>
        <dbReference type="Rhea" id="RHEA-COMP:9863"/>
        <dbReference type="Rhea" id="RHEA-COMP:11604"/>
        <dbReference type="ChEBI" id="CHEBI:15378"/>
        <dbReference type="ChEBI" id="CHEBI:29999"/>
        <dbReference type="ChEBI" id="CHEBI:30616"/>
        <dbReference type="ChEBI" id="CHEBI:83421"/>
        <dbReference type="ChEBI" id="CHEBI:456216"/>
        <dbReference type="EC" id="2.7.11.1"/>
    </reaction>
</comment>
<keyword evidence="5" id="KW-0418">Kinase</keyword>
<keyword evidence="4" id="KW-0547">Nucleotide-binding</keyword>
<evidence type="ECO:0000259" key="10">
    <source>
        <dbReference type="PROSITE" id="PS50011"/>
    </source>
</evidence>
<feature type="domain" description="Protein kinase" evidence="10">
    <location>
        <begin position="94"/>
        <end position="418"/>
    </location>
</feature>
<accession>A0AAI8VR66</accession>
<dbReference type="Gene3D" id="3.30.200.20">
    <property type="entry name" value="Phosphorylase Kinase, domain 1"/>
    <property type="match status" value="1"/>
</dbReference>
<keyword evidence="3" id="KW-0808">Transferase</keyword>
<reference evidence="11" key="1">
    <citation type="submission" date="2023-10" db="EMBL/GenBank/DDBJ databases">
        <authorList>
            <person name="Hackl T."/>
        </authorList>
    </citation>
    <scope>NUCLEOTIDE SEQUENCE</scope>
</reference>
<dbReference type="InterPro" id="IPR011009">
    <property type="entry name" value="Kinase-like_dom_sf"/>
</dbReference>
<keyword evidence="12" id="KW-1185">Reference proteome</keyword>
<sequence length="430" mass="47661">MAETTSGDASASSLPEQSEMVSVLVSGEQGTNEQDVDEPATDDQGTGEQGTDESETQEYVYDYLVSQFGIEDIDRYNKGGFYPVHIADILDDRWEVNHKLGSGGFGTVWLCRDLKEAKWRAVNVMAADHSSSGKEAEILQHLAQESTPEELDANYIAAPLEQFWLESVNGRHLCLVMPVFGYTVDDWPRGQDNQSEETGLAASEICSQVAKALRFLHAKGDALHKLDEDQLHELMGVPQAYPVETKSGVDPRPIAPDYCIHPPKGKWCKELLTNDIVIVDFGESFLTRNPPETNGIPTSYAAPEILFAEPGPESDIWSLACIFHEIRSGKQLFGASFEGSSLSRVVYEIEVLLGELPNPYRAVRDREGFEGPRHISVLVEDEDQKSLRAATCSRGTLQRAKGDSICETSYTDVFEAYLGKERELYLPSEN</sequence>
<dbReference type="GO" id="GO:0000245">
    <property type="term" value="P:spliceosomal complex assembly"/>
    <property type="evidence" value="ECO:0007669"/>
    <property type="project" value="TreeGrafter"/>
</dbReference>
<dbReference type="EC" id="2.7.11.1" evidence="1"/>
<dbReference type="SMART" id="SM00220">
    <property type="entry name" value="S_TKc"/>
    <property type="match status" value="1"/>
</dbReference>
<evidence type="ECO:0000313" key="11">
    <source>
        <dbReference type="EMBL" id="CAJ2509570.1"/>
    </source>
</evidence>
<feature type="region of interest" description="Disordered" evidence="9">
    <location>
        <begin position="1"/>
        <end position="56"/>
    </location>
</feature>
<evidence type="ECO:0000256" key="8">
    <source>
        <dbReference type="ARBA" id="ARBA00048679"/>
    </source>
</evidence>
<evidence type="ECO:0000256" key="6">
    <source>
        <dbReference type="ARBA" id="ARBA00022840"/>
    </source>
</evidence>
<evidence type="ECO:0000256" key="4">
    <source>
        <dbReference type="ARBA" id="ARBA00022741"/>
    </source>
</evidence>
<evidence type="ECO:0000256" key="7">
    <source>
        <dbReference type="ARBA" id="ARBA00047899"/>
    </source>
</evidence>
<dbReference type="GO" id="GO:0004674">
    <property type="term" value="F:protein serine/threonine kinase activity"/>
    <property type="evidence" value="ECO:0007669"/>
    <property type="project" value="UniProtKB-KW"/>
</dbReference>
<keyword evidence="2" id="KW-0723">Serine/threonine-protein kinase</keyword>
<evidence type="ECO:0000256" key="1">
    <source>
        <dbReference type="ARBA" id="ARBA00012513"/>
    </source>
</evidence>
<dbReference type="GO" id="GO:0005634">
    <property type="term" value="C:nucleus"/>
    <property type="evidence" value="ECO:0007669"/>
    <property type="project" value="TreeGrafter"/>
</dbReference>
<evidence type="ECO:0000256" key="2">
    <source>
        <dbReference type="ARBA" id="ARBA00022527"/>
    </source>
</evidence>
<dbReference type="InterPro" id="IPR000719">
    <property type="entry name" value="Prot_kinase_dom"/>
</dbReference>
<dbReference type="GO" id="GO:0005737">
    <property type="term" value="C:cytoplasm"/>
    <property type="evidence" value="ECO:0007669"/>
    <property type="project" value="TreeGrafter"/>
</dbReference>
<protein>
    <recommendedName>
        <fullName evidence="1">non-specific serine/threonine protein kinase</fullName>
        <ecNumber evidence="1">2.7.11.1</ecNumber>
    </recommendedName>
</protein>
<evidence type="ECO:0000256" key="3">
    <source>
        <dbReference type="ARBA" id="ARBA00022679"/>
    </source>
</evidence>
<evidence type="ECO:0000256" key="9">
    <source>
        <dbReference type="SAM" id="MobiDB-lite"/>
    </source>
</evidence>
<keyword evidence="6" id="KW-0067">ATP-binding</keyword>
<evidence type="ECO:0000256" key="5">
    <source>
        <dbReference type="ARBA" id="ARBA00022777"/>
    </source>
</evidence>
<dbReference type="AlphaFoldDB" id="A0AAI8VR66"/>
<proteinExistence type="predicted"/>
<comment type="catalytic activity">
    <reaction evidence="7">
        <text>L-threonyl-[protein] + ATP = O-phospho-L-threonyl-[protein] + ADP + H(+)</text>
        <dbReference type="Rhea" id="RHEA:46608"/>
        <dbReference type="Rhea" id="RHEA-COMP:11060"/>
        <dbReference type="Rhea" id="RHEA-COMP:11605"/>
        <dbReference type="ChEBI" id="CHEBI:15378"/>
        <dbReference type="ChEBI" id="CHEBI:30013"/>
        <dbReference type="ChEBI" id="CHEBI:30616"/>
        <dbReference type="ChEBI" id="CHEBI:61977"/>
        <dbReference type="ChEBI" id="CHEBI:456216"/>
        <dbReference type="EC" id="2.7.11.1"/>
    </reaction>
</comment>
<organism evidence="11 12">
    <name type="scientific">Anthostomella pinea</name>
    <dbReference type="NCBI Taxonomy" id="933095"/>
    <lineage>
        <taxon>Eukaryota</taxon>
        <taxon>Fungi</taxon>
        <taxon>Dikarya</taxon>
        <taxon>Ascomycota</taxon>
        <taxon>Pezizomycotina</taxon>
        <taxon>Sordariomycetes</taxon>
        <taxon>Xylariomycetidae</taxon>
        <taxon>Xylariales</taxon>
        <taxon>Xylariaceae</taxon>
        <taxon>Anthostomella</taxon>
    </lineage>
</organism>
<dbReference type="EMBL" id="CAUWAG010000012">
    <property type="protein sequence ID" value="CAJ2509570.1"/>
    <property type="molecule type" value="Genomic_DNA"/>
</dbReference>
<dbReference type="Gene3D" id="1.10.510.10">
    <property type="entry name" value="Transferase(Phosphotransferase) domain 1"/>
    <property type="match status" value="1"/>
</dbReference>
<dbReference type="Proteomes" id="UP001295740">
    <property type="component" value="Unassembled WGS sequence"/>
</dbReference>
<dbReference type="GO" id="GO:0050684">
    <property type="term" value="P:regulation of mRNA processing"/>
    <property type="evidence" value="ECO:0007669"/>
    <property type="project" value="TreeGrafter"/>
</dbReference>